<evidence type="ECO:0000256" key="1">
    <source>
        <dbReference type="PROSITE-ProRule" id="PRU00175"/>
    </source>
</evidence>
<dbReference type="InterPro" id="IPR013083">
    <property type="entry name" value="Znf_RING/FYVE/PHD"/>
</dbReference>
<protein>
    <recommendedName>
        <fullName evidence="2">RING-type domain-containing protein</fullName>
    </recommendedName>
</protein>
<accession>A0A5P1F2B4</accession>
<dbReference type="SMART" id="SM00184">
    <property type="entry name" value="RING"/>
    <property type="match status" value="1"/>
</dbReference>
<evidence type="ECO:0000313" key="4">
    <source>
        <dbReference type="Proteomes" id="UP000243459"/>
    </source>
</evidence>
<dbReference type="InterPro" id="IPR051826">
    <property type="entry name" value="E3_ubiquitin-ligase_domain"/>
</dbReference>
<dbReference type="GO" id="GO:0061630">
    <property type="term" value="F:ubiquitin protein ligase activity"/>
    <property type="evidence" value="ECO:0007669"/>
    <property type="project" value="TreeGrafter"/>
</dbReference>
<evidence type="ECO:0000259" key="2">
    <source>
        <dbReference type="PROSITE" id="PS50089"/>
    </source>
</evidence>
<dbReference type="PANTHER" id="PTHR22765">
    <property type="entry name" value="RING FINGER AND PROTEASE ASSOCIATED DOMAIN-CONTAINING"/>
    <property type="match status" value="1"/>
</dbReference>
<name>A0A5P1F2B4_ASPOF</name>
<feature type="domain" description="RING-type" evidence="2">
    <location>
        <begin position="187"/>
        <end position="228"/>
    </location>
</feature>
<organism evidence="3 4">
    <name type="scientific">Asparagus officinalis</name>
    <name type="common">Garden asparagus</name>
    <dbReference type="NCBI Taxonomy" id="4686"/>
    <lineage>
        <taxon>Eukaryota</taxon>
        <taxon>Viridiplantae</taxon>
        <taxon>Streptophyta</taxon>
        <taxon>Embryophyta</taxon>
        <taxon>Tracheophyta</taxon>
        <taxon>Spermatophyta</taxon>
        <taxon>Magnoliopsida</taxon>
        <taxon>Liliopsida</taxon>
        <taxon>Asparagales</taxon>
        <taxon>Asparagaceae</taxon>
        <taxon>Asparagoideae</taxon>
        <taxon>Asparagus</taxon>
    </lineage>
</organism>
<keyword evidence="4" id="KW-1185">Reference proteome</keyword>
<dbReference type="PROSITE" id="PS50089">
    <property type="entry name" value="ZF_RING_2"/>
    <property type="match status" value="1"/>
</dbReference>
<keyword evidence="1" id="KW-0863">Zinc-finger</keyword>
<evidence type="ECO:0000313" key="3">
    <source>
        <dbReference type="EMBL" id="ONK72485.1"/>
    </source>
</evidence>
<dbReference type="AlphaFoldDB" id="A0A5P1F2B4"/>
<dbReference type="Pfam" id="PF13639">
    <property type="entry name" value="zf-RING_2"/>
    <property type="match status" value="1"/>
</dbReference>
<dbReference type="EMBL" id="CM007384">
    <property type="protein sequence ID" value="ONK72485.1"/>
    <property type="molecule type" value="Genomic_DNA"/>
</dbReference>
<sequence>MAAAWLGYDLHFNLEQNEGGFRMMANGDYRNIRLHAFGDRFRFASIDQNNLPPQAQIGIFIVNDRNWLPNNALLSIESGEMDADEPTFDMSSMHGLGSLRDPIHSRRIIRQKLSQLEITGSNYREDYVNFIGHFVYRAARVGYEYNCQGVVVVIEVNYPRALDGNALPLMQVLDFGGEGVEIRGDGCIICWENFHLGRRVAVLGCSHAYHEECIQEWFRRSPTCPLCRS</sequence>
<dbReference type="SUPFAM" id="SSF57850">
    <property type="entry name" value="RING/U-box"/>
    <property type="match status" value="1"/>
</dbReference>
<proteinExistence type="predicted"/>
<gene>
    <name evidence="3" type="ORF">A4U43_C04F19920</name>
</gene>
<dbReference type="Gene3D" id="3.30.40.10">
    <property type="entry name" value="Zinc/RING finger domain, C3HC4 (zinc finger)"/>
    <property type="match status" value="1"/>
</dbReference>
<keyword evidence="1" id="KW-0862">Zinc</keyword>
<keyword evidence="1" id="KW-0479">Metal-binding</keyword>
<reference evidence="4" key="1">
    <citation type="journal article" date="2017" name="Nat. Commun.">
        <title>The asparagus genome sheds light on the origin and evolution of a young Y chromosome.</title>
        <authorList>
            <person name="Harkess A."/>
            <person name="Zhou J."/>
            <person name="Xu C."/>
            <person name="Bowers J.E."/>
            <person name="Van der Hulst R."/>
            <person name="Ayyampalayam S."/>
            <person name="Mercati F."/>
            <person name="Riccardi P."/>
            <person name="McKain M.R."/>
            <person name="Kakrana A."/>
            <person name="Tang H."/>
            <person name="Ray J."/>
            <person name="Groenendijk J."/>
            <person name="Arikit S."/>
            <person name="Mathioni S.M."/>
            <person name="Nakano M."/>
            <person name="Shan H."/>
            <person name="Telgmann-Rauber A."/>
            <person name="Kanno A."/>
            <person name="Yue Z."/>
            <person name="Chen H."/>
            <person name="Li W."/>
            <person name="Chen Y."/>
            <person name="Xu X."/>
            <person name="Zhang Y."/>
            <person name="Luo S."/>
            <person name="Chen H."/>
            <person name="Gao J."/>
            <person name="Mao Z."/>
            <person name="Pires J.C."/>
            <person name="Luo M."/>
            <person name="Kudrna D."/>
            <person name="Wing R.A."/>
            <person name="Meyers B.C."/>
            <person name="Yi K."/>
            <person name="Kong H."/>
            <person name="Lavrijsen P."/>
            <person name="Sunseri F."/>
            <person name="Falavigna A."/>
            <person name="Ye Y."/>
            <person name="Leebens-Mack J.H."/>
            <person name="Chen G."/>
        </authorList>
    </citation>
    <scope>NUCLEOTIDE SEQUENCE [LARGE SCALE GENOMIC DNA]</scope>
    <source>
        <strain evidence="4">cv. DH0086</strain>
    </source>
</reference>
<dbReference type="Proteomes" id="UP000243459">
    <property type="component" value="Chromosome 4"/>
</dbReference>
<dbReference type="GO" id="GO:0008270">
    <property type="term" value="F:zinc ion binding"/>
    <property type="evidence" value="ECO:0007669"/>
    <property type="project" value="UniProtKB-KW"/>
</dbReference>
<dbReference type="GO" id="GO:0006511">
    <property type="term" value="P:ubiquitin-dependent protein catabolic process"/>
    <property type="evidence" value="ECO:0007669"/>
    <property type="project" value="TreeGrafter"/>
</dbReference>
<dbReference type="InterPro" id="IPR001841">
    <property type="entry name" value="Znf_RING"/>
</dbReference>
<dbReference type="Gramene" id="ONK72485">
    <property type="protein sequence ID" value="ONK72485"/>
    <property type="gene ID" value="A4U43_C04F19920"/>
</dbReference>